<dbReference type="InterPro" id="IPR009075">
    <property type="entry name" value="AcylCo_DH/oxidase_C"/>
</dbReference>
<dbReference type="EMBL" id="CAFAAV010000079">
    <property type="protein sequence ID" value="CAB4818020.1"/>
    <property type="molecule type" value="Genomic_DNA"/>
</dbReference>
<dbReference type="InterPro" id="IPR036250">
    <property type="entry name" value="AcylCo_DH-like_C"/>
</dbReference>
<evidence type="ECO:0000256" key="2">
    <source>
        <dbReference type="ARBA" id="ARBA00009347"/>
    </source>
</evidence>
<reference evidence="12" key="1">
    <citation type="submission" date="2020-05" db="EMBL/GenBank/DDBJ databases">
        <authorList>
            <person name="Chiriac C."/>
            <person name="Salcher M."/>
            <person name="Ghai R."/>
            <person name="Kavagutti S V."/>
        </authorList>
    </citation>
    <scope>NUCLEOTIDE SEQUENCE</scope>
</reference>
<dbReference type="FunFam" id="2.40.110.10:FF:000011">
    <property type="entry name" value="Acyl-CoA dehydrogenase FadE34"/>
    <property type="match status" value="1"/>
</dbReference>
<accession>A0A6J7BUV9</accession>
<comment type="cofactor">
    <cofactor evidence="1">
        <name>FAD</name>
        <dbReference type="ChEBI" id="CHEBI:57692"/>
    </cofactor>
</comment>
<dbReference type="PANTHER" id="PTHR43292:SF4">
    <property type="entry name" value="ACYL-COA DEHYDROGENASE FADE34"/>
    <property type="match status" value="1"/>
</dbReference>
<dbReference type="AlphaFoldDB" id="A0A6J7BUV9"/>
<organism evidence="12">
    <name type="scientific">freshwater metagenome</name>
    <dbReference type="NCBI Taxonomy" id="449393"/>
    <lineage>
        <taxon>unclassified sequences</taxon>
        <taxon>metagenomes</taxon>
        <taxon>ecological metagenomes</taxon>
    </lineage>
</organism>
<dbReference type="EMBL" id="CAFBIY010000031">
    <property type="protein sequence ID" value="CAB4848865.1"/>
    <property type="molecule type" value="Genomic_DNA"/>
</dbReference>
<evidence type="ECO:0000256" key="3">
    <source>
        <dbReference type="ARBA" id="ARBA00022630"/>
    </source>
</evidence>
<dbReference type="Gene3D" id="1.10.540.10">
    <property type="entry name" value="Acyl-CoA dehydrogenase/oxidase, N-terminal domain"/>
    <property type="match status" value="1"/>
</dbReference>
<dbReference type="SUPFAM" id="SSF47203">
    <property type="entry name" value="Acyl-CoA dehydrogenase C-terminal domain-like"/>
    <property type="match status" value="1"/>
</dbReference>
<keyword evidence="4" id="KW-0274">FAD</keyword>
<evidence type="ECO:0000256" key="5">
    <source>
        <dbReference type="ARBA" id="ARBA00023002"/>
    </source>
</evidence>
<evidence type="ECO:0000259" key="8">
    <source>
        <dbReference type="Pfam" id="PF02771"/>
    </source>
</evidence>
<dbReference type="EMBL" id="CAFBOL010000033">
    <property type="protein sequence ID" value="CAB4990329.1"/>
    <property type="molecule type" value="Genomic_DNA"/>
</dbReference>
<dbReference type="Pfam" id="PF00441">
    <property type="entry name" value="Acyl-CoA_dh_1"/>
    <property type="match status" value="1"/>
</dbReference>
<evidence type="ECO:0000256" key="4">
    <source>
        <dbReference type="ARBA" id="ARBA00022827"/>
    </source>
</evidence>
<dbReference type="SUPFAM" id="SSF56645">
    <property type="entry name" value="Acyl-CoA dehydrogenase NM domain-like"/>
    <property type="match status" value="1"/>
</dbReference>
<dbReference type="InterPro" id="IPR009100">
    <property type="entry name" value="AcylCoA_DH/oxidase_NM_dom_sf"/>
</dbReference>
<dbReference type="Pfam" id="PF02771">
    <property type="entry name" value="Acyl-CoA_dh_N"/>
    <property type="match status" value="1"/>
</dbReference>
<dbReference type="InterPro" id="IPR052161">
    <property type="entry name" value="Mycobact_Acyl-CoA_DH"/>
</dbReference>
<protein>
    <submittedName>
        <fullName evidence="12">Unannotated protein</fullName>
    </submittedName>
</protein>
<evidence type="ECO:0000313" key="12">
    <source>
        <dbReference type="EMBL" id="CAB4848865.1"/>
    </source>
</evidence>
<proteinExistence type="inferred from homology"/>
<dbReference type="EMBL" id="CAEZYF010000003">
    <property type="protein sequence ID" value="CAB4710471.1"/>
    <property type="molecule type" value="Genomic_DNA"/>
</dbReference>
<dbReference type="InterPro" id="IPR046373">
    <property type="entry name" value="Acyl-CoA_Oxase/DH_mid-dom_sf"/>
</dbReference>
<keyword evidence="3" id="KW-0285">Flavoprotein</keyword>
<dbReference type="GO" id="GO:0016627">
    <property type="term" value="F:oxidoreductase activity, acting on the CH-CH group of donors"/>
    <property type="evidence" value="ECO:0007669"/>
    <property type="project" value="InterPro"/>
</dbReference>
<dbReference type="PANTHER" id="PTHR43292">
    <property type="entry name" value="ACYL-COA DEHYDROGENASE"/>
    <property type="match status" value="1"/>
</dbReference>
<dbReference type="EMBL" id="CAESGF010000003">
    <property type="protein sequence ID" value="CAB4362849.1"/>
    <property type="molecule type" value="Genomic_DNA"/>
</dbReference>
<feature type="domain" description="Acyl-CoA dehydrogenase/oxidase C-terminal" evidence="6">
    <location>
        <begin position="289"/>
        <end position="420"/>
    </location>
</feature>
<dbReference type="Pfam" id="PF02770">
    <property type="entry name" value="Acyl-CoA_dh_M"/>
    <property type="match status" value="1"/>
</dbReference>
<evidence type="ECO:0000313" key="11">
    <source>
        <dbReference type="EMBL" id="CAB4818020.1"/>
    </source>
</evidence>
<dbReference type="InterPro" id="IPR037069">
    <property type="entry name" value="AcylCoA_DH/ox_N_sf"/>
</dbReference>
<gene>
    <name evidence="10" type="ORF">UFOPK2656_00637</name>
    <name evidence="11" type="ORF">UFOPK3099_01218</name>
    <name evidence="12" type="ORF">UFOPK3267_00796</name>
    <name evidence="13" type="ORF">UFOPK3651_00675</name>
    <name evidence="14" type="ORF">UFOPK3931_01426</name>
    <name evidence="9" type="ORF">UFOPK4189_00635</name>
</gene>
<evidence type="ECO:0000313" key="13">
    <source>
        <dbReference type="EMBL" id="CAB4918125.1"/>
    </source>
</evidence>
<dbReference type="EMBL" id="CAFBMT010000003">
    <property type="protein sequence ID" value="CAB4918125.1"/>
    <property type="molecule type" value="Genomic_DNA"/>
</dbReference>
<evidence type="ECO:0000313" key="10">
    <source>
        <dbReference type="EMBL" id="CAB4710471.1"/>
    </source>
</evidence>
<keyword evidence="5" id="KW-0560">Oxidoreductase</keyword>
<evidence type="ECO:0000259" key="7">
    <source>
        <dbReference type="Pfam" id="PF02770"/>
    </source>
</evidence>
<evidence type="ECO:0000259" key="6">
    <source>
        <dbReference type="Pfam" id="PF00441"/>
    </source>
</evidence>
<feature type="domain" description="Acyl-CoA dehydrogenase/oxidase N-terminal" evidence="8">
    <location>
        <begin position="34"/>
        <end position="112"/>
    </location>
</feature>
<dbReference type="InterPro" id="IPR006091">
    <property type="entry name" value="Acyl-CoA_Oxase/DH_mid-dom"/>
</dbReference>
<dbReference type="Gene3D" id="2.40.110.10">
    <property type="entry name" value="Butyryl-CoA Dehydrogenase, subunit A, domain 2"/>
    <property type="match status" value="1"/>
</dbReference>
<name>A0A6J7BUV9_9ZZZZ</name>
<dbReference type="GO" id="GO:0050660">
    <property type="term" value="F:flavin adenine dinucleotide binding"/>
    <property type="evidence" value="ECO:0007669"/>
    <property type="project" value="InterPro"/>
</dbReference>
<dbReference type="Gene3D" id="1.20.140.10">
    <property type="entry name" value="Butyryl-CoA Dehydrogenase, subunit A, domain 3"/>
    <property type="match status" value="1"/>
</dbReference>
<sequence length="441" mass="46826">MSEQSSTASRTGVDPVDEVRTWLADNWNPDLTVGDWWERLGSAGWSSPILPANAYGRGLTRNDAVRVERAIAEHGALPAPGGLGLMLAAPTIATYGTQAQIDRFVRPIVTGQQAWCQLFSEPGAGSDLAGLQTKAERDGEEWIVTGQKVWTSGGQVADMGMLLARTDADVPKHQGISYFAFPMHQRDVVDIRPLREMTGHAVFNEVFLTEARVNHDSLIGELNGGWAVANATLGFERSSLGAGGGHSALSAAVPGTVFGDLARRAGDFVGVTASATNAMSLTGASATILSRLAREYGLGDDPILRQDITRLYSMDEIGRYGSLRAKAAAVTGRNDVPGIGNIAKLSMSAMARLSREISLRILGATGMLHAYTAEQAEALDAATGTPFNRQVTEAALVSPSPSIYGGTDQVQRNIIGERVLGLPKEPNSDKVTAFRDLPKNA</sequence>
<evidence type="ECO:0000313" key="14">
    <source>
        <dbReference type="EMBL" id="CAB4990329.1"/>
    </source>
</evidence>
<evidence type="ECO:0000313" key="9">
    <source>
        <dbReference type="EMBL" id="CAB4362849.1"/>
    </source>
</evidence>
<feature type="domain" description="Acyl-CoA oxidase/dehydrogenase middle" evidence="7">
    <location>
        <begin position="116"/>
        <end position="200"/>
    </location>
</feature>
<comment type="similarity">
    <text evidence="2">Belongs to the acyl-CoA dehydrogenase family.</text>
</comment>
<dbReference type="InterPro" id="IPR013786">
    <property type="entry name" value="AcylCoA_DH/ox_N"/>
</dbReference>
<evidence type="ECO:0000256" key="1">
    <source>
        <dbReference type="ARBA" id="ARBA00001974"/>
    </source>
</evidence>
<dbReference type="GO" id="GO:0005886">
    <property type="term" value="C:plasma membrane"/>
    <property type="evidence" value="ECO:0007669"/>
    <property type="project" value="TreeGrafter"/>
</dbReference>